<feature type="compositionally biased region" description="Low complexity" evidence="1">
    <location>
        <begin position="25"/>
        <end position="38"/>
    </location>
</feature>
<evidence type="ECO:0000256" key="1">
    <source>
        <dbReference type="SAM" id="MobiDB-lite"/>
    </source>
</evidence>
<evidence type="ECO:0000313" key="2">
    <source>
        <dbReference type="EMBL" id="KAL0427919.1"/>
    </source>
</evidence>
<protein>
    <submittedName>
        <fullName evidence="2">Uncharacterized protein</fullName>
    </submittedName>
</protein>
<proteinExistence type="predicted"/>
<sequence>MLGPLGKCSGLGAPCFPTIGGAGTGAPSSASSSGTPTSDGVAMRGGNQCYNLLPDSR</sequence>
<dbReference type="EMBL" id="JACGWN010000010">
    <property type="protein sequence ID" value="KAL0427919.1"/>
    <property type="molecule type" value="Genomic_DNA"/>
</dbReference>
<gene>
    <name evidence="2" type="ORF">Slati_2966700</name>
</gene>
<name>A0AAW2VG07_9LAMI</name>
<reference evidence="2" key="2">
    <citation type="journal article" date="2024" name="Plant">
        <title>Genomic evolution and insights into agronomic trait innovations of Sesamum species.</title>
        <authorList>
            <person name="Miao H."/>
            <person name="Wang L."/>
            <person name="Qu L."/>
            <person name="Liu H."/>
            <person name="Sun Y."/>
            <person name="Le M."/>
            <person name="Wang Q."/>
            <person name="Wei S."/>
            <person name="Zheng Y."/>
            <person name="Lin W."/>
            <person name="Duan Y."/>
            <person name="Cao H."/>
            <person name="Xiong S."/>
            <person name="Wang X."/>
            <person name="Wei L."/>
            <person name="Li C."/>
            <person name="Ma Q."/>
            <person name="Ju M."/>
            <person name="Zhao R."/>
            <person name="Li G."/>
            <person name="Mu C."/>
            <person name="Tian Q."/>
            <person name="Mei H."/>
            <person name="Zhang T."/>
            <person name="Gao T."/>
            <person name="Zhang H."/>
        </authorList>
    </citation>
    <scope>NUCLEOTIDE SEQUENCE</scope>
    <source>
        <strain evidence="2">KEN1</strain>
    </source>
</reference>
<reference evidence="2" key="1">
    <citation type="submission" date="2020-06" db="EMBL/GenBank/DDBJ databases">
        <authorList>
            <person name="Li T."/>
            <person name="Hu X."/>
            <person name="Zhang T."/>
            <person name="Song X."/>
            <person name="Zhang H."/>
            <person name="Dai N."/>
            <person name="Sheng W."/>
            <person name="Hou X."/>
            <person name="Wei L."/>
        </authorList>
    </citation>
    <scope>NUCLEOTIDE SEQUENCE</scope>
    <source>
        <strain evidence="2">KEN1</strain>
        <tissue evidence="2">Leaf</tissue>
    </source>
</reference>
<organism evidence="2">
    <name type="scientific">Sesamum latifolium</name>
    <dbReference type="NCBI Taxonomy" id="2727402"/>
    <lineage>
        <taxon>Eukaryota</taxon>
        <taxon>Viridiplantae</taxon>
        <taxon>Streptophyta</taxon>
        <taxon>Embryophyta</taxon>
        <taxon>Tracheophyta</taxon>
        <taxon>Spermatophyta</taxon>
        <taxon>Magnoliopsida</taxon>
        <taxon>eudicotyledons</taxon>
        <taxon>Gunneridae</taxon>
        <taxon>Pentapetalae</taxon>
        <taxon>asterids</taxon>
        <taxon>lamiids</taxon>
        <taxon>Lamiales</taxon>
        <taxon>Pedaliaceae</taxon>
        <taxon>Sesamum</taxon>
    </lineage>
</organism>
<dbReference type="AlphaFoldDB" id="A0AAW2VG07"/>
<feature type="region of interest" description="Disordered" evidence="1">
    <location>
        <begin position="23"/>
        <end position="47"/>
    </location>
</feature>
<accession>A0AAW2VG07</accession>
<comment type="caution">
    <text evidence="2">The sequence shown here is derived from an EMBL/GenBank/DDBJ whole genome shotgun (WGS) entry which is preliminary data.</text>
</comment>